<keyword evidence="3" id="KW-1185">Reference proteome</keyword>
<feature type="compositionally biased region" description="Low complexity" evidence="1">
    <location>
        <begin position="35"/>
        <end position="48"/>
    </location>
</feature>
<feature type="compositionally biased region" description="Low complexity" evidence="1">
    <location>
        <begin position="105"/>
        <end position="117"/>
    </location>
</feature>
<dbReference type="Proteomes" id="UP000314294">
    <property type="component" value="Unassembled WGS sequence"/>
</dbReference>
<sequence length="184" mass="19206">MPTGAADWSVSRNGRGGTCGAGAEEAPAVKREVLSPPSGRGASPAGGPLVHAVSSLHPAFPVRLSHHQMKQKCLMKGLGAPGPRAPGPRAPGPGVFWEPKRNGCRPTQPRSTPPRSSLHASSPVCAVGPPGVRYRAGRSHVCNDGGEQECRNSVGVLRRRRLGQKNEEWSGDGVFFGGRAPSTK</sequence>
<evidence type="ECO:0000256" key="1">
    <source>
        <dbReference type="SAM" id="MobiDB-lite"/>
    </source>
</evidence>
<dbReference type="EMBL" id="SRLO01001976">
    <property type="protein sequence ID" value="TNN34385.1"/>
    <property type="molecule type" value="Genomic_DNA"/>
</dbReference>
<gene>
    <name evidence="2" type="ORF">EYF80_055450</name>
</gene>
<name>A0A4Z2EZU4_9TELE</name>
<feature type="region of interest" description="Disordered" evidence="1">
    <location>
        <begin position="1"/>
        <end position="52"/>
    </location>
</feature>
<proteinExistence type="predicted"/>
<organism evidence="2 3">
    <name type="scientific">Liparis tanakae</name>
    <name type="common">Tanaka's snailfish</name>
    <dbReference type="NCBI Taxonomy" id="230148"/>
    <lineage>
        <taxon>Eukaryota</taxon>
        <taxon>Metazoa</taxon>
        <taxon>Chordata</taxon>
        <taxon>Craniata</taxon>
        <taxon>Vertebrata</taxon>
        <taxon>Euteleostomi</taxon>
        <taxon>Actinopterygii</taxon>
        <taxon>Neopterygii</taxon>
        <taxon>Teleostei</taxon>
        <taxon>Neoteleostei</taxon>
        <taxon>Acanthomorphata</taxon>
        <taxon>Eupercaria</taxon>
        <taxon>Perciformes</taxon>
        <taxon>Cottioidei</taxon>
        <taxon>Cottales</taxon>
        <taxon>Liparidae</taxon>
        <taxon>Liparis</taxon>
    </lineage>
</organism>
<accession>A0A4Z2EZU4</accession>
<comment type="caution">
    <text evidence="2">The sequence shown here is derived from an EMBL/GenBank/DDBJ whole genome shotgun (WGS) entry which is preliminary data.</text>
</comment>
<dbReference type="AlphaFoldDB" id="A0A4Z2EZU4"/>
<evidence type="ECO:0000313" key="3">
    <source>
        <dbReference type="Proteomes" id="UP000314294"/>
    </source>
</evidence>
<evidence type="ECO:0000313" key="2">
    <source>
        <dbReference type="EMBL" id="TNN34385.1"/>
    </source>
</evidence>
<protein>
    <submittedName>
        <fullName evidence="2">Uncharacterized protein</fullName>
    </submittedName>
</protein>
<reference evidence="2 3" key="1">
    <citation type="submission" date="2019-03" db="EMBL/GenBank/DDBJ databases">
        <title>First draft genome of Liparis tanakae, snailfish: a comprehensive survey of snailfish specific genes.</title>
        <authorList>
            <person name="Kim W."/>
            <person name="Song I."/>
            <person name="Jeong J.-H."/>
            <person name="Kim D."/>
            <person name="Kim S."/>
            <person name="Ryu S."/>
            <person name="Song J.Y."/>
            <person name="Lee S.K."/>
        </authorList>
    </citation>
    <scope>NUCLEOTIDE SEQUENCE [LARGE SCALE GENOMIC DNA]</scope>
    <source>
        <tissue evidence="2">Muscle</tissue>
    </source>
</reference>
<feature type="region of interest" description="Disordered" evidence="1">
    <location>
        <begin position="76"/>
        <end position="124"/>
    </location>
</feature>